<sequence length="443" mass="50118">MEGVEVVSRDEEEMLARKMEELEAHEWEQSDESEEEAAAPRYTLPDNRPSPVLRPDDSAGPSSAPPQKRKFQRRKRSEAKDRPYRPRCYFDLSLDGVAEGRIVVQLYSDVVPKTAENFRALCTGEKGIGESGKPLWFKGSTFHRTIPMFMIQGGDFTKGDGTGGESIYGRTFEDENFAYKHTRKGLLSMANAGPNTNGSQFFITVTKTPHLDGKHVVFGRVIHGYGLVKVLSDLPTDGKADRPLKEIRITDCGEFRQGDPMVVTGLLGDGDEFYDWPADMYDPPQDVEWWLEAQEAIRSIGNGYFKKGEFMQAHRKYQKALRYFDQSWRKDGLSPDVSIKLKQARYATLLNLASCKLRLGDPADAIRSTEYVLSEQPDHVKALYKRGQARAANSELDEALQDLTRAAELAPADVSIKEELVKVRKKIQQRKDSEKKTYARMFS</sequence>
<keyword evidence="4" id="KW-0677">Repeat</keyword>
<dbReference type="FunFam" id="1.25.40.10:FF:000029">
    <property type="entry name" value="peptidyl-prolyl cis-trans isomerase D"/>
    <property type="match status" value="1"/>
</dbReference>
<evidence type="ECO:0000259" key="10">
    <source>
        <dbReference type="PROSITE" id="PS50072"/>
    </source>
</evidence>
<dbReference type="GO" id="GO:0003755">
    <property type="term" value="F:peptidyl-prolyl cis-trans isomerase activity"/>
    <property type="evidence" value="ECO:0000318"/>
    <property type="project" value="GO_Central"/>
</dbReference>
<keyword evidence="5 8" id="KW-0802">TPR repeat</keyword>
<dbReference type="PROSITE" id="PS50005">
    <property type="entry name" value="TPR"/>
    <property type="match status" value="2"/>
</dbReference>
<dbReference type="OrthoDB" id="407558at2759"/>
<evidence type="ECO:0000256" key="9">
    <source>
        <dbReference type="SAM" id="MobiDB-lite"/>
    </source>
</evidence>
<accession>A0A1Y1IEK2</accession>
<dbReference type="EMBL" id="DF237461">
    <property type="protein sequence ID" value="GAQ89340.1"/>
    <property type="molecule type" value="Genomic_DNA"/>
</dbReference>
<evidence type="ECO:0000256" key="8">
    <source>
        <dbReference type="PROSITE-ProRule" id="PRU00339"/>
    </source>
</evidence>
<feature type="compositionally biased region" description="Basic residues" evidence="9">
    <location>
        <begin position="67"/>
        <end position="77"/>
    </location>
</feature>
<evidence type="ECO:0000313" key="12">
    <source>
        <dbReference type="Proteomes" id="UP000054558"/>
    </source>
</evidence>
<dbReference type="InterPro" id="IPR011990">
    <property type="entry name" value="TPR-like_helical_dom_sf"/>
</dbReference>
<dbReference type="OMA" id="EMEQNCN"/>
<dbReference type="PANTHER" id="PTHR11071:SF561">
    <property type="entry name" value="PEPTIDYL-PROLYL CIS-TRANS ISOMERASE D-RELATED"/>
    <property type="match status" value="1"/>
</dbReference>
<dbReference type="FunFam" id="2.40.100.10:FF:000022">
    <property type="entry name" value="Peptidyl-prolyl cis-trans isomerase CYP95"/>
    <property type="match status" value="1"/>
</dbReference>
<evidence type="ECO:0000256" key="5">
    <source>
        <dbReference type="ARBA" id="ARBA00022803"/>
    </source>
</evidence>
<dbReference type="GO" id="GO:0005737">
    <property type="term" value="C:cytoplasm"/>
    <property type="evidence" value="ECO:0000318"/>
    <property type="project" value="GO_Central"/>
</dbReference>
<dbReference type="InterPro" id="IPR002130">
    <property type="entry name" value="Cyclophilin-type_PPIase_dom"/>
</dbReference>
<feature type="compositionally biased region" description="Basic and acidic residues" evidence="9">
    <location>
        <begin position="14"/>
        <end position="28"/>
    </location>
</feature>
<protein>
    <recommendedName>
        <fullName evidence="3">peptidylprolyl isomerase</fullName>
        <ecNumber evidence="3">5.2.1.8</ecNumber>
    </recommendedName>
</protein>
<evidence type="ECO:0000256" key="3">
    <source>
        <dbReference type="ARBA" id="ARBA00013194"/>
    </source>
</evidence>
<dbReference type="Gene3D" id="2.40.100.10">
    <property type="entry name" value="Cyclophilin-like"/>
    <property type="match status" value="1"/>
</dbReference>
<gene>
    <name evidence="11" type="ORF">KFL_005120110</name>
</gene>
<keyword evidence="6" id="KW-0697">Rotamase</keyword>
<feature type="region of interest" description="Disordered" evidence="9">
    <location>
        <begin position="1"/>
        <end position="80"/>
    </location>
</feature>
<name>A0A1Y1IEK2_KLENI</name>
<dbReference type="GO" id="GO:0016018">
    <property type="term" value="F:cyclosporin A binding"/>
    <property type="evidence" value="ECO:0000318"/>
    <property type="project" value="GO_Central"/>
</dbReference>
<dbReference type="Proteomes" id="UP000054558">
    <property type="component" value="Unassembled WGS sequence"/>
</dbReference>
<dbReference type="Pfam" id="PF13432">
    <property type="entry name" value="TPR_16"/>
    <property type="match status" value="1"/>
</dbReference>
<comment type="similarity">
    <text evidence="2">Belongs to the cyclophilin-type PPIase family.</text>
</comment>
<evidence type="ECO:0000256" key="1">
    <source>
        <dbReference type="ARBA" id="ARBA00000971"/>
    </source>
</evidence>
<organism evidence="11 12">
    <name type="scientific">Klebsormidium nitens</name>
    <name type="common">Green alga</name>
    <name type="synonym">Ulothrix nitens</name>
    <dbReference type="NCBI Taxonomy" id="105231"/>
    <lineage>
        <taxon>Eukaryota</taxon>
        <taxon>Viridiplantae</taxon>
        <taxon>Streptophyta</taxon>
        <taxon>Klebsormidiophyceae</taxon>
        <taxon>Klebsormidiales</taxon>
        <taxon>Klebsormidiaceae</taxon>
        <taxon>Klebsormidium</taxon>
    </lineage>
</organism>
<dbReference type="PANTHER" id="PTHR11071">
    <property type="entry name" value="PEPTIDYL-PROLYL CIS-TRANS ISOMERASE"/>
    <property type="match status" value="1"/>
</dbReference>
<evidence type="ECO:0000256" key="4">
    <source>
        <dbReference type="ARBA" id="ARBA00022737"/>
    </source>
</evidence>
<dbReference type="PROSITE" id="PS50072">
    <property type="entry name" value="CSA_PPIASE_2"/>
    <property type="match status" value="1"/>
</dbReference>
<dbReference type="AlphaFoldDB" id="A0A1Y1IEK2"/>
<dbReference type="PRINTS" id="PR00153">
    <property type="entry name" value="CSAPPISMRASE"/>
</dbReference>
<evidence type="ECO:0000256" key="7">
    <source>
        <dbReference type="ARBA" id="ARBA00023235"/>
    </source>
</evidence>
<reference evidence="11 12" key="1">
    <citation type="journal article" date="2014" name="Nat. Commun.">
        <title>Klebsormidium flaccidum genome reveals primary factors for plant terrestrial adaptation.</title>
        <authorList>
            <person name="Hori K."/>
            <person name="Maruyama F."/>
            <person name="Fujisawa T."/>
            <person name="Togashi T."/>
            <person name="Yamamoto N."/>
            <person name="Seo M."/>
            <person name="Sato S."/>
            <person name="Yamada T."/>
            <person name="Mori H."/>
            <person name="Tajima N."/>
            <person name="Moriyama T."/>
            <person name="Ikeuchi M."/>
            <person name="Watanabe M."/>
            <person name="Wada H."/>
            <person name="Kobayashi K."/>
            <person name="Saito M."/>
            <person name="Masuda T."/>
            <person name="Sasaki-Sekimoto Y."/>
            <person name="Mashiguchi K."/>
            <person name="Awai K."/>
            <person name="Shimojima M."/>
            <person name="Masuda S."/>
            <person name="Iwai M."/>
            <person name="Nobusawa T."/>
            <person name="Narise T."/>
            <person name="Kondo S."/>
            <person name="Saito H."/>
            <person name="Sato R."/>
            <person name="Murakawa M."/>
            <person name="Ihara Y."/>
            <person name="Oshima-Yamada Y."/>
            <person name="Ohtaka K."/>
            <person name="Satoh M."/>
            <person name="Sonobe K."/>
            <person name="Ishii M."/>
            <person name="Ohtani R."/>
            <person name="Kanamori-Sato M."/>
            <person name="Honoki R."/>
            <person name="Miyazaki D."/>
            <person name="Mochizuki H."/>
            <person name="Umetsu J."/>
            <person name="Higashi K."/>
            <person name="Shibata D."/>
            <person name="Kamiya Y."/>
            <person name="Sato N."/>
            <person name="Nakamura Y."/>
            <person name="Tabata S."/>
            <person name="Ida S."/>
            <person name="Kurokawa K."/>
            <person name="Ohta H."/>
        </authorList>
    </citation>
    <scope>NUCLEOTIDE SEQUENCE [LARGE SCALE GENOMIC DNA]</scope>
    <source>
        <strain evidence="11 12">NIES-2285</strain>
    </source>
</reference>
<feature type="repeat" description="TPR" evidence="8">
    <location>
        <begin position="380"/>
        <end position="413"/>
    </location>
</feature>
<keyword evidence="7 11" id="KW-0413">Isomerase</keyword>
<evidence type="ECO:0000256" key="2">
    <source>
        <dbReference type="ARBA" id="ARBA00007365"/>
    </source>
</evidence>
<dbReference type="SUPFAM" id="SSF50891">
    <property type="entry name" value="Cyclophilin-like"/>
    <property type="match status" value="1"/>
</dbReference>
<feature type="repeat" description="TPR" evidence="8">
    <location>
        <begin position="294"/>
        <end position="327"/>
    </location>
</feature>
<dbReference type="Pfam" id="PF00160">
    <property type="entry name" value="Pro_isomerase"/>
    <property type="match status" value="1"/>
</dbReference>
<dbReference type="EC" id="5.2.1.8" evidence="3"/>
<keyword evidence="12" id="KW-1185">Reference proteome</keyword>
<evidence type="ECO:0000256" key="6">
    <source>
        <dbReference type="ARBA" id="ARBA00023110"/>
    </source>
</evidence>
<dbReference type="CDD" id="cd01926">
    <property type="entry name" value="cyclophilin_ABH_like"/>
    <property type="match status" value="1"/>
</dbReference>
<dbReference type="STRING" id="105231.A0A1Y1IEK2"/>
<dbReference type="InterPro" id="IPR029000">
    <property type="entry name" value="Cyclophilin-like_dom_sf"/>
</dbReference>
<proteinExistence type="inferred from homology"/>
<comment type="catalytic activity">
    <reaction evidence="1">
        <text>[protein]-peptidylproline (omega=180) = [protein]-peptidylproline (omega=0)</text>
        <dbReference type="Rhea" id="RHEA:16237"/>
        <dbReference type="Rhea" id="RHEA-COMP:10747"/>
        <dbReference type="Rhea" id="RHEA-COMP:10748"/>
        <dbReference type="ChEBI" id="CHEBI:83833"/>
        <dbReference type="ChEBI" id="CHEBI:83834"/>
        <dbReference type="EC" id="5.2.1.8"/>
    </reaction>
</comment>
<feature type="domain" description="PPIase cyclophilin-type" evidence="10">
    <location>
        <begin position="89"/>
        <end position="254"/>
    </location>
</feature>
<dbReference type="SMART" id="SM00028">
    <property type="entry name" value="TPR"/>
    <property type="match status" value="3"/>
</dbReference>
<dbReference type="GO" id="GO:0006457">
    <property type="term" value="P:protein folding"/>
    <property type="evidence" value="ECO:0000318"/>
    <property type="project" value="GO_Central"/>
</dbReference>
<dbReference type="Gene3D" id="1.25.40.10">
    <property type="entry name" value="Tetratricopeptide repeat domain"/>
    <property type="match status" value="1"/>
</dbReference>
<dbReference type="InterPro" id="IPR019734">
    <property type="entry name" value="TPR_rpt"/>
</dbReference>
<evidence type="ECO:0000313" key="11">
    <source>
        <dbReference type="EMBL" id="GAQ89340.1"/>
    </source>
</evidence>
<dbReference type="SUPFAM" id="SSF48452">
    <property type="entry name" value="TPR-like"/>
    <property type="match status" value="1"/>
</dbReference>